<feature type="transmembrane region" description="Helical" evidence="7">
    <location>
        <begin position="460"/>
        <end position="480"/>
    </location>
</feature>
<dbReference type="Proteomes" id="UP001310890">
    <property type="component" value="Unassembled WGS sequence"/>
</dbReference>
<feature type="domain" description="Amino acid transporter transmembrane" evidence="8">
    <location>
        <begin position="133"/>
        <end position="511"/>
    </location>
</feature>
<sequence>MESNGHIGTPAPRERVWGPDARLDESVTFEEYQYWAKEERALEMEENRIYHAERGSRTILSTLKGRFSKGVHQENAERDRKGTELKGYAPSDEKNPKDVVTQDAGGADTSVIGADVMVASHTEWRDASRALRTASWGSIFYLVTTDILGWSGAPYVFASVGFGPGVALYVVFGVAAGFSGWILYKVFLGLDSARYPMSSFGDPFFRVFGKKTRHAINIMQSIQQFMSVAVLVLGQASIIAQIANAKICFIVTMVIVIVIGMVLGTIRSLQRLSWLCNASVWLNIINFIIILVAASKYPPAYDTIFAQTVLPKQVMPKRTFAGPPPPLYQLQSRVEFSAQFNAVDTMVYAYSGLILFVAFLAEMRQPMDFIKGMFCAQVFIAIVYIIFGAVVYAEVGQYMVSQIGQSITPYSVQTAGNVLGLLTGFIAIVLYFNVCMKTIYLEVFQAIFDFPPITTQRGKWFWFALGPILWILAFIVAASVPNLNGIVNVVGGLFSLNFTYSIPAVLWLGYSVKDASKLEGEGFDPVSGETTRLSSGYMRYVRGYVKRPVSHTITLLYFLAGLACSGMGTWAAIEGLISVFGPGGTVATSWGCASPVA</sequence>
<evidence type="ECO:0000313" key="10">
    <source>
        <dbReference type="Proteomes" id="UP001310890"/>
    </source>
</evidence>
<feature type="transmembrane region" description="Helical" evidence="7">
    <location>
        <begin position="345"/>
        <end position="361"/>
    </location>
</feature>
<evidence type="ECO:0000256" key="7">
    <source>
        <dbReference type="SAM" id="Phobius"/>
    </source>
</evidence>
<feature type="transmembrane region" description="Helical" evidence="7">
    <location>
        <begin position="166"/>
        <end position="187"/>
    </location>
</feature>
<feature type="transmembrane region" description="Helical" evidence="7">
    <location>
        <begin position="555"/>
        <end position="573"/>
    </location>
</feature>
<dbReference type="EMBL" id="JAVRRL010000021">
    <property type="protein sequence ID" value="KAK5113815.1"/>
    <property type="molecule type" value="Genomic_DNA"/>
</dbReference>
<keyword evidence="3 7" id="KW-0812">Transmembrane</keyword>
<feature type="transmembrane region" description="Helical" evidence="7">
    <location>
        <begin position="139"/>
        <end position="160"/>
    </location>
</feature>
<comment type="similarity">
    <text evidence="2">Belongs to the amino acid/polyamine transporter 2 family.</text>
</comment>
<evidence type="ECO:0000256" key="1">
    <source>
        <dbReference type="ARBA" id="ARBA00004141"/>
    </source>
</evidence>
<accession>A0AAN7TL56</accession>
<keyword evidence="5 7" id="KW-0472">Membrane</keyword>
<dbReference type="PANTHER" id="PTHR22950:SF461">
    <property type="entry name" value="AMINO ACID TRANSPORTER TRANSMEMBRANE DOMAIN-CONTAINING PROTEIN"/>
    <property type="match status" value="1"/>
</dbReference>
<comment type="subcellular location">
    <subcellularLocation>
        <location evidence="1">Membrane</location>
        <topology evidence="1">Multi-pass membrane protein</topology>
    </subcellularLocation>
</comment>
<dbReference type="Pfam" id="PF01490">
    <property type="entry name" value="Aa_trans"/>
    <property type="match status" value="1"/>
</dbReference>
<feature type="compositionally biased region" description="Basic and acidic residues" evidence="6">
    <location>
        <begin position="71"/>
        <end position="84"/>
    </location>
</feature>
<evidence type="ECO:0000256" key="4">
    <source>
        <dbReference type="ARBA" id="ARBA00022989"/>
    </source>
</evidence>
<name>A0AAN7TL56_9PEZI</name>
<keyword evidence="4 7" id="KW-1133">Transmembrane helix</keyword>
<protein>
    <recommendedName>
        <fullName evidence="8">Amino acid transporter transmembrane domain-containing protein</fullName>
    </recommendedName>
</protein>
<reference evidence="9" key="1">
    <citation type="submission" date="2023-08" db="EMBL/GenBank/DDBJ databases">
        <title>Black Yeasts Isolated from many extreme environments.</title>
        <authorList>
            <person name="Coleine C."/>
            <person name="Stajich J.E."/>
            <person name="Selbmann L."/>
        </authorList>
    </citation>
    <scope>NUCLEOTIDE SEQUENCE</scope>
    <source>
        <strain evidence="9">CCFEE 5401</strain>
    </source>
</reference>
<gene>
    <name evidence="9" type="ORF">LTR62_003199</name>
</gene>
<feature type="transmembrane region" description="Helical" evidence="7">
    <location>
        <begin position="418"/>
        <end position="440"/>
    </location>
</feature>
<dbReference type="AlphaFoldDB" id="A0AAN7TL56"/>
<feature type="transmembrane region" description="Helical" evidence="7">
    <location>
        <begin position="225"/>
        <end position="243"/>
    </location>
</feature>
<dbReference type="PANTHER" id="PTHR22950">
    <property type="entry name" value="AMINO ACID TRANSPORTER"/>
    <property type="match status" value="1"/>
</dbReference>
<dbReference type="GO" id="GO:0016020">
    <property type="term" value="C:membrane"/>
    <property type="evidence" value="ECO:0007669"/>
    <property type="project" value="UniProtKB-SubCell"/>
</dbReference>
<evidence type="ECO:0000256" key="2">
    <source>
        <dbReference type="ARBA" id="ARBA00008066"/>
    </source>
</evidence>
<dbReference type="GO" id="GO:0015179">
    <property type="term" value="F:L-amino acid transmembrane transporter activity"/>
    <property type="evidence" value="ECO:0007669"/>
    <property type="project" value="TreeGrafter"/>
</dbReference>
<evidence type="ECO:0000256" key="3">
    <source>
        <dbReference type="ARBA" id="ARBA00022692"/>
    </source>
</evidence>
<proteinExistence type="inferred from homology"/>
<feature type="transmembrane region" description="Helical" evidence="7">
    <location>
        <begin position="486"/>
        <end position="508"/>
    </location>
</feature>
<dbReference type="InterPro" id="IPR013057">
    <property type="entry name" value="AA_transpt_TM"/>
</dbReference>
<evidence type="ECO:0000256" key="6">
    <source>
        <dbReference type="SAM" id="MobiDB-lite"/>
    </source>
</evidence>
<comment type="caution">
    <text evidence="9">The sequence shown here is derived from an EMBL/GenBank/DDBJ whole genome shotgun (WGS) entry which is preliminary data.</text>
</comment>
<feature type="transmembrane region" description="Helical" evidence="7">
    <location>
        <begin position="373"/>
        <end position="393"/>
    </location>
</feature>
<organism evidence="9 10">
    <name type="scientific">Meristemomyces frigidus</name>
    <dbReference type="NCBI Taxonomy" id="1508187"/>
    <lineage>
        <taxon>Eukaryota</taxon>
        <taxon>Fungi</taxon>
        <taxon>Dikarya</taxon>
        <taxon>Ascomycota</taxon>
        <taxon>Pezizomycotina</taxon>
        <taxon>Dothideomycetes</taxon>
        <taxon>Dothideomycetidae</taxon>
        <taxon>Mycosphaerellales</taxon>
        <taxon>Teratosphaeriaceae</taxon>
        <taxon>Meristemomyces</taxon>
    </lineage>
</organism>
<feature type="region of interest" description="Disordered" evidence="6">
    <location>
        <begin position="1"/>
        <end position="20"/>
    </location>
</feature>
<evidence type="ECO:0000313" key="9">
    <source>
        <dbReference type="EMBL" id="KAK5113815.1"/>
    </source>
</evidence>
<feature type="region of interest" description="Disordered" evidence="6">
    <location>
        <begin position="69"/>
        <end position="104"/>
    </location>
</feature>
<evidence type="ECO:0000256" key="5">
    <source>
        <dbReference type="ARBA" id="ARBA00023136"/>
    </source>
</evidence>
<feature type="transmembrane region" description="Helical" evidence="7">
    <location>
        <begin position="274"/>
        <end position="294"/>
    </location>
</feature>
<evidence type="ECO:0000259" key="8">
    <source>
        <dbReference type="Pfam" id="PF01490"/>
    </source>
</evidence>
<feature type="transmembrane region" description="Helical" evidence="7">
    <location>
        <begin position="249"/>
        <end position="267"/>
    </location>
</feature>